<dbReference type="PROSITE" id="PS51257">
    <property type="entry name" value="PROKAR_LIPOPROTEIN"/>
    <property type="match status" value="1"/>
</dbReference>
<dbReference type="Gene3D" id="3.30.1330.60">
    <property type="entry name" value="OmpA-like domain"/>
    <property type="match status" value="1"/>
</dbReference>
<evidence type="ECO:0000313" key="12">
    <source>
        <dbReference type="Proteomes" id="UP000296201"/>
    </source>
</evidence>
<feature type="domain" description="OmpA-like" evidence="10">
    <location>
        <begin position="74"/>
        <end position="187"/>
    </location>
</feature>
<keyword evidence="2 8" id="KW-0732">Signal</keyword>
<keyword evidence="5 8" id="KW-0998">Cell outer membrane</keyword>
<evidence type="ECO:0000256" key="1">
    <source>
        <dbReference type="ARBA" id="ARBA00022618"/>
    </source>
</evidence>
<dbReference type="AlphaFoldDB" id="A0A4P7P0M5"/>
<reference evidence="11 12" key="1">
    <citation type="submission" date="2018-08" db="EMBL/GenBank/DDBJ databases">
        <title>Horizontal acquisition of hydrogen conversion ability and other habitat adaptations in Hydrogenovibrio crunogenus strains.</title>
        <authorList>
            <person name="Gonnella G."/>
            <person name="Adam N."/>
            <person name="Perner M."/>
        </authorList>
    </citation>
    <scope>NUCLEOTIDE SEQUENCE [LARGE SCALE GENOMIC DNA]</scope>
    <source>
        <strain evidence="11 12">SP-41</strain>
    </source>
</reference>
<keyword evidence="3 8" id="KW-0472">Membrane</keyword>
<keyword evidence="1 8" id="KW-0132">Cell division</keyword>
<evidence type="ECO:0000256" key="5">
    <source>
        <dbReference type="ARBA" id="ARBA00023237"/>
    </source>
</evidence>
<proteinExistence type="inferred from homology"/>
<dbReference type="NCBIfam" id="TIGR02802">
    <property type="entry name" value="Pal_lipo"/>
    <property type="match status" value="1"/>
</dbReference>
<dbReference type="PRINTS" id="PR01021">
    <property type="entry name" value="OMPADOMAIN"/>
</dbReference>
<dbReference type="PROSITE" id="PS51123">
    <property type="entry name" value="OMPA_2"/>
    <property type="match status" value="1"/>
</dbReference>
<comment type="similarity">
    <text evidence="8">Belongs to the Pal lipoprotein family.</text>
</comment>
<dbReference type="InterPro" id="IPR006664">
    <property type="entry name" value="OMP_bac"/>
</dbReference>
<dbReference type="RefSeq" id="WP_135796130.1">
    <property type="nucleotide sequence ID" value="NZ_CP032096.1"/>
</dbReference>
<dbReference type="GO" id="GO:0051301">
    <property type="term" value="P:cell division"/>
    <property type="evidence" value="ECO:0007669"/>
    <property type="project" value="UniProtKB-UniRule"/>
</dbReference>
<protein>
    <recommendedName>
        <fullName evidence="8">Peptidoglycan-associated lipoprotein</fullName>
        <shortName evidence="8">PAL</shortName>
    </recommendedName>
</protein>
<gene>
    <name evidence="11" type="primary">pal_2</name>
    <name evidence="8" type="synonym">pal</name>
    <name evidence="11" type="ORF">GHNINEIG_01571</name>
</gene>
<dbReference type="PANTHER" id="PTHR30329">
    <property type="entry name" value="STATOR ELEMENT OF FLAGELLAR MOTOR COMPLEX"/>
    <property type="match status" value="1"/>
</dbReference>
<evidence type="ECO:0000313" key="11">
    <source>
        <dbReference type="EMBL" id="QBZ83516.1"/>
    </source>
</evidence>
<dbReference type="InterPro" id="IPR039001">
    <property type="entry name" value="Pal"/>
</dbReference>
<evidence type="ECO:0000256" key="2">
    <source>
        <dbReference type="ARBA" id="ARBA00022729"/>
    </source>
</evidence>
<comment type="subunit">
    <text evidence="8">The Tol-Pal system is composed of five core proteins: the inner membrane proteins TolA, TolQ and TolR, the periplasmic protein TolB and the outer membrane protein Pal. They form a network linking the inner and outer membranes and the peptidoglycan layer.</text>
</comment>
<sequence>MSTSGLKQLFLVGFLGLTLVGCSSTPTTEEGESGSTTEQTSTSAGTETSSATDSNAGSGSDMAAATNTAGQTAEDLYAALQGKVVNFEFDRSEVQSQFYDVVKMNADYMALNDSAMVTVKGYCDERGTREYNLALGERRANAVKNALIAEGVSPSRINVISFGEENPVDPAHNEAAWAKNRRAEFSY</sequence>
<evidence type="ECO:0000259" key="10">
    <source>
        <dbReference type="PROSITE" id="PS51123"/>
    </source>
</evidence>
<dbReference type="InterPro" id="IPR050330">
    <property type="entry name" value="Bact_OuterMem_StrucFunc"/>
</dbReference>
<evidence type="ECO:0000256" key="8">
    <source>
        <dbReference type="HAMAP-Rule" id="MF_02204"/>
    </source>
</evidence>
<dbReference type="PANTHER" id="PTHR30329:SF21">
    <property type="entry name" value="LIPOPROTEIN YIAD-RELATED"/>
    <property type="match status" value="1"/>
</dbReference>
<comment type="subcellular location">
    <subcellularLocation>
        <location evidence="8">Cell outer membrane</location>
        <topology evidence="8">Lipid-anchor</topology>
    </subcellularLocation>
</comment>
<accession>A0A4P7P0M5</accession>
<evidence type="ECO:0000256" key="6">
    <source>
        <dbReference type="ARBA" id="ARBA00023288"/>
    </source>
</evidence>
<dbReference type="InterPro" id="IPR006665">
    <property type="entry name" value="OmpA-like"/>
</dbReference>
<keyword evidence="7 8" id="KW-0131">Cell cycle</keyword>
<dbReference type="Proteomes" id="UP000296201">
    <property type="component" value="Chromosome"/>
</dbReference>
<dbReference type="HAMAP" id="MF_02204">
    <property type="entry name" value="Pal"/>
    <property type="match status" value="1"/>
</dbReference>
<dbReference type="EMBL" id="CP032096">
    <property type="protein sequence ID" value="QBZ83516.1"/>
    <property type="molecule type" value="Genomic_DNA"/>
</dbReference>
<organism evidence="11 12">
    <name type="scientific">Hydrogenovibrio crunogenus</name>
    <dbReference type="NCBI Taxonomy" id="39765"/>
    <lineage>
        <taxon>Bacteria</taxon>
        <taxon>Pseudomonadati</taxon>
        <taxon>Pseudomonadota</taxon>
        <taxon>Gammaproteobacteria</taxon>
        <taxon>Thiotrichales</taxon>
        <taxon>Piscirickettsiaceae</taxon>
        <taxon>Hydrogenovibrio</taxon>
    </lineage>
</organism>
<dbReference type="OrthoDB" id="9809164at2"/>
<evidence type="ECO:0000256" key="4">
    <source>
        <dbReference type="ARBA" id="ARBA00023139"/>
    </source>
</evidence>
<dbReference type="SUPFAM" id="SSF103088">
    <property type="entry name" value="OmpA-like"/>
    <property type="match status" value="1"/>
</dbReference>
<name>A0A4P7P0M5_9GAMM</name>
<feature type="compositionally biased region" description="Low complexity" evidence="9">
    <location>
        <begin position="25"/>
        <end position="52"/>
    </location>
</feature>
<dbReference type="Pfam" id="PF00691">
    <property type="entry name" value="OmpA"/>
    <property type="match status" value="1"/>
</dbReference>
<comment type="function">
    <text evidence="8">Part of the Tol-Pal system, which plays a role in outer membrane invagination during cell division and is important for maintaining outer membrane integrity.</text>
</comment>
<keyword evidence="12" id="KW-1185">Reference proteome</keyword>
<dbReference type="InterPro" id="IPR014169">
    <property type="entry name" value="Pal_lipo_C"/>
</dbReference>
<keyword evidence="6 8" id="KW-0449">Lipoprotein</keyword>
<keyword evidence="4 8" id="KW-0564">Palmitate</keyword>
<evidence type="ECO:0000256" key="3">
    <source>
        <dbReference type="ARBA" id="ARBA00023136"/>
    </source>
</evidence>
<evidence type="ECO:0000256" key="7">
    <source>
        <dbReference type="ARBA" id="ARBA00023306"/>
    </source>
</evidence>
<feature type="region of interest" description="Disordered" evidence="9">
    <location>
        <begin position="25"/>
        <end position="64"/>
    </location>
</feature>
<dbReference type="CDD" id="cd07185">
    <property type="entry name" value="OmpA_C-like"/>
    <property type="match status" value="1"/>
</dbReference>
<dbReference type="GO" id="GO:0009279">
    <property type="term" value="C:cell outer membrane"/>
    <property type="evidence" value="ECO:0007669"/>
    <property type="project" value="UniProtKB-SubCell"/>
</dbReference>
<evidence type="ECO:0000256" key="9">
    <source>
        <dbReference type="SAM" id="MobiDB-lite"/>
    </source>
</evidence>
<dbReference type="InterPro" id="IPR036737">
    <property type="entry name" value="OmpA-like_sf"/>
</dbReference>